<keyword evidence="1" id="KW-1133">Transmembrane helix</keyword>
<evidence type="ECO:0000313" key="3">
    <source>
        <dbReference type="Proteomes" id="UP001528850"/>
    </source>
</evidence>
<evidence type="ECO:0000256" key="1">
    <source>
        <dbReference type="SAM" id="Phobius"/>
    </source>
</evidence>
<protein>
    <submittedName>
        <fullName evidence="2">Poly-beta-1,6-N-acetyl-D-glucosamine biosynthesis protein PgaD</fullName>
    </submittedName>
</protein>
<gene>
    <name evidence="2" type="primary">pgaD</name>
    <name evidence="2" type="ORF">P3W24_05955</name>
</gene>
<name>A0ABT6B8S9_9GAMM</name>
<dbReference type="InterPro" id="IPR023829">
    <property type="entry name" value="PGA_PgaD"/>
</dbReference>
<feature type="transmembrane region" description="Helical" evidence="1">
    <location>
        <begin position="20"/>
        <end position="49"/>
    </location>
</feature>
<sequence>MKAESIVIQRPERQSAAQKLMFAIVTVAAWVFWVFLWLPLVTLGAWAFGLHDAWLQLHVLDREEDSGNLRIVLGCAMASAAVFAAWSMYNYKRFAGRQKRRGNAPVDVVETARSIGATTDDALRMQSHRRVVVRVADDGFMSLDDAR</sequence>
<keyword evidence="3" id="KW-1185">Reference proteome</keyword>
<accession>A0ABT6B8S9</accession>
<keyword evidence="1" id="KW-0812">Transmembrane</keyword>
<keyword evidence="1" id="KW-0472">Membrane</keyword>
<organism evidence="2 3">
    <name type="scientific">Luteibacter sahnii</name>
    <dbReference type="NCBI Taxonomy" id="3021977"/>
    <lineage>
        <taxon>Bacteria</taxon>
        <taxon>Pseudomonadati</taxon>
        <taxon>Pseudomonadota</taxon>
        <taxon>Gammaproteobacteria</taxon>
        <taxon>Lysobacterales</taxon>
        <taxon>Rhodanobacteraceae</taxon>
        <taxon>Luteibacter</taxon>
    </lineage>
</organism>
<dbReference type="Pfam" id="PF13994">
    <property type="entry name" value="PgaD"/>
    <property type="match status" value="1"/>
</dbReference>
<dbReference type="NCBIfam" id="TIGR03940">
    <property type="entry name" value="PGA_PgaD"/>
    <property type="match status" value="1"/>
</dbReference>
<evidence type="ECO:0000313" key="2">
    <source>
        <dbReference type="EMBL" id="MDF4024502.1"/>
    </source>
</evidence>
<feature type="transmembrane region" description="Helical" evidence="1">
    <location>
        <begin position="69"/>
        <end position="91"/>
    </location>
</feature>
<reference evidence="2 3" key="1">
    <citation type="journal article" date="2024" name="Curr. Microbiol.">
        <title>Luteibacter sahnii sp. nov., A Novel Yellow-Colored Xanthomonadin Pigment Producing Probiotic Bacterium from Healthy Rice Seed Microbiome.</title>
        <authorList>
            <person name="Jaiswal G."/>
            <person name="Rana R."/>
            <person name="Nayak P.K."/>
            <person name="Chouhan R."/>
            <person name="Gandhi S.G."/>
            <person name="Patel H.K."/>
            <person name="Patil P.B."/>
        </authorList>
    </citation>
    <scope>NUCLEOTIDE SEQUENCE [LARGE SCALE GENOMIC DNA]</scope>
    <source>
        <strain evidence="2 3">PPL201</strain>
    </source>
</reference>
<dbReference type="EMBL" id="JARJJS010000001">
    <property type="protein sequence ID" value="MDF4024502.1"/>
    <property type="molecule type" value="Genomic_DNA"/>
</dbReference>
<dbReference type="Proteomes" id="UP001528850">
    <property type="component" value="Unassembled WGS sequence"/>
</dbReference>
<comment type="caution">
    <text evidence="2">The sequence shown here is derived from an EMBL/GenBank/DDBJ whole genome shotgun (WGS) entry which is preliminary data.</text>
</comment>
<proteinExistence type="predicted"/>